<comment type="caution">
    <text evidence="1">The sequence shown here is derived from an EMBL/GenBank/DDBJ whole genome shotgun (WGS) entry which is preliminary data.</text>
</comment>
<reference evidence="1 2" key="1">
    <citation type="submission" date="2017-09" db="EMBL/GenBank/DDBJ databases">
        <title>Large-scale bioinformatics analysis of Bacillus genomes uncovers conserved roles of natural products in bacterial physiology.</title>
        <authorList>
            <consortium name="Agbiome Team Llc"/>
            <person name="Bleich R.M."/>
            <person name="Grubbs K.J."/>
            <person name="Santa Maria K.C."/>
            <person name="Allen S.E."/>
            <person name="Farag S."/>
            <person name="Shank E.A."/>
            <person name="Bowers A."/>
        </authorList>
    </citation>
    <scope>NUCLEOTIDE SEQUENCE [LARGE SCALE GENOMIC DNA]</scope>
    <source>
        <strain evidence="1 2">AFS064137</strain>
    </source>
</reference>
<dbReference type="EMBL" id="NVCU01000601">
    <property type="protein sequence ID" value="PFT68907.1"/>
    <property type="molecule type" value="Genomic_DNA"/>
</dbReference>
<proteinExistence type="predicted"/>
<dbReference type="Proteomes" id="UP000225910">
    <property type="component" value="Unassembled WGS sequence"/>
</dbReference>
<accession>A0A9X7ATF4</accession>
<name>A0A9X7ATF4_BACTU</name>
<dbReference type="AlphaFoldDB" id="A0A9X7ATF4"/>
<organism evidence="1 2">
    <name type="scientific">Bacillus thuringiensis</name>
    <dbReference type="NCBI Taxonomy" id="1428"/>
    <lineage>
        <taxon>Bacteria</taxon>
        <taxon>Bacillati</taxon>
        <taxon>Bacillota</taxon>
        <taxon>Bacilli</taxon>
        <taxon>Bacillales</taxon>
        <taxon>Bacillaceae</taxon>
        <taxon>Bacillus</taxon>
        <taxon>Bacillus cereus group</taxon>
    </lineage>
</organism>
<sequence length="83" mass="9171">MAHWQGQTLVSGVQEAIGTRHYKFFAGSISKTFTYNVLLHGIYILNEGASDLTFTIHNESTTLKPGQGYQGVMEPFTKFSVDG</sequence>
<gene>
    <name evidence="1" type="ORF">COK81_34430</name>
</gene>
<protein>
    <submittedName>
        <fullName evidence="1">Uncharacterized protein</fullName>
    </submittedName>
</protein>
<evidence type="ECO:0000313" key="1">
    <source>
        <dbReference type="EMBL" id="PFT68907.1"/>
    </source>
</evidence>
<evidence type="ECO:0000313" key="2">
    <source>
        <dbReference type="Proteomes" id="UP000225910"/>
    </source>
</evidence>
<feature type="non-terminal residue" evidence="1">
    <location>
        <position position="83"/>
    </location>
</feature>